<dbReference type="Proteomes" id="UP000217994">
    <property type="component" value="Unassembled WGS sequence"/>
</dbReference>
<sequence length="364" mass="40452">MLNHLLLRNFKLFERLSLPLAELTVLSGNNSSGKSSVLQAVALLEQAYLRDDRITAIELNGELVELGSGNEIYFSEGLTSTIDVRLEDESTSTDWKMHFESEGDVLNLADGPIERPLLLPKSFQYLRADRISPQQVFPRSSHMVMDRRFLGPRGEYTADFILRHKDERVEKRRQRIVSDGDALKLDEAINQWLEPISAGVGVKVSPVSGLDYVKLGFSYRRAGDVAENARRSTHVGFGLTCVLPVITACLSARKGDLLLIENPEAHLHPEGQAVLGDLLSKTAADGVQVLVETHSDHVLNAIRLAVKCKTLTPIQVAFHFFGRHASGKVAHDQPEIDAGGRLDQWPSGFFDQWEKALRALLRDA</sequence>
<dbReference type="PANTHER" id="PTHR43581">
    <property type="entry name" value="ATP/GTP PHOSPHATASE"/>
    <property type="match status" value="1"/>
</dbReference>
<dbReference type="InterPro" id="IPR003959">
    <property type="entry name" value="ATPase_AAA_core"/>
</dbReference>
<feature type="domain" description="Endonuclease GajA/Old nuclease/RecF-like AAA" evidence="2">
    <location>
        <begin position="1"/>
        <end position="46"/>
    </location>
</feature>
<comment type="caution">
    <text evidence="4">The sequence shown here is derived from an EMBL/GenBank/DDBJ whole genome shotgun (WGS) entry which is preliminary data.</text>
</comment>
<name>A0A2A4FF27_9BURK</name>
<accession>A0A2A4FF27</accession>
<organism evidence="4 5">
    <name type="scientific">Burkholderia ubonensis subsp. mesacidophila</name>
    <dbReference type="NCBI Taxonomy" id="265293"/>
    <lineage>
        <taxon>Bacteria</taxon>
        <taxon>Pseudomonadati</taxon>
        <taxon>Pseudomonadota</taxon>
        <taxon>Betaproteobacteria</taxon>
        <taxon>Burkholderiales</taxon>
        <taxon>Burkholderiaceae</taxon>
        <taxon>Burkholderia</taxon>
        <taxon>Burkholderia cepacia complex</taxon>
    </lineage>
</organism>
<evidence type="ECO:0000313" key="5">
    <source>
        <dbReference type="Proteomes" id="UP000217994"/>
    </source>
</evidence>
<dbReference type="Pfam" id="PF13175">
    <property type="entry name" value="AAA_15"/>
    <property type="match status" value="1"/>
</dbReference>
<proteinExistence type="predicted"/>
<evidence type="ECO:0000259" key="3">
    <source>
        <dbReference type="Pfam" id="PF13304"/>
    </source>
</evidence>
<dbReference type="InterPro" id="IPR022532">
    <property type="entry name" value="DUF3696"/>
</dbReference>
<reference evidence="4 5" key="1">
    <citation type="submission" date="2017-01" db="EMBL/GenBank/DDBJ databases">
        <title>Whole-Genome Shotgun Sequencing of Two beta-Proteobacterial Species in Search of the Bulgecin Biosynthetic Cluster.</title>
        <authorList>
            <person name="Horsman M.E."/>
            <person name="Marous D.R."/>
            <person name="Li R."/>
            <person name="Oliver R.A."/>
            <person name="Byun B."/>
            <person name="Emrich S.J."/>
            <person name="Boggess B."/>
            <person name="Townsend C.A."/>
            <person name="Mobashery S."/>
        </authorList>
    </citation>
    <scope>NUCLEOTIDE SEQUENCE [LARGE SCALE GENOMIC DNA]</scope>
    <source>
        <strain evidence="4 5">ATCC 31433</strain>
    </source>
</reference>
<dbReference type="PANTHER" id="PTHR43581:SF2">
    <property type="entry name" value="EXCINUCLEASE ATPASE SUBUNIT"/>
    <property type="match status" value="1"/>
</dbReference>
<evidence type="ECO:0000259" key="1">
    <source>
        <dbReference type="Pfam" id="PF12476"/>
    </source>
</evidence>
<dbReference type="GO" id="GO:0016887">
    <property type="term" value="F:ATP hydrolysis activity"/>
    <property type="evidence" value="ECO:0007669"/>
    <property type="project" value="InterPro"/>
</dbReference>
<dbReference type="InterPro" id="IPR027417">
    <property type="entry name" value="P-loop_NTPase"/>
</dbReference>
<dbReference type="PIRSF" id="PIRSF034888">
    <property type="entry name" value="P-loop_UCP034888"/>
    <property type="match status" value="1"/>
</dbReference>
<feature type="domain" description="DUF3696" evidence="1">
    <location>
        <begin position="312"/>
        <end position="360"/>
    </location>
</feature>
<dbReference type="InterPro" id="IPR014592">
    <property type="entry name" value="P-loop_UCP034888"/>
</dbReference>
<dbReference type="SUPFAM" id="SSF52540">
    <property type="entry name" value="P-loop containing nucleoside triphosphate hydrolases"/>
    <property type="match status" value="1"/>
</dbReference>
<dbReference type="EMBL" id="MTZU01000028">
    <property type="protein sequence ID" value="PCE32343.1"/>
    <property type="molecule type" value="Genomic_DNA"/>
</dbReference>
<protein>
    <recommendedName>
        <fullName evidence="6">DUF3696 domain-containing protein</fullName>
    </recommendedName>
</protein>
<dbReference type="InterPro" id="IPR051396">
    <property type="entry name" value="Bact_Antivir_Def_Nuclease"/>
</dbReference>
<gene>
    <name evidence="4" type="ORF">BZL54_10815</name>
</gene>
<evidence type="ECO:0000313" key="4">
    <source>
        <dbReference type="EMBL" id="PCE32343.1"/>
    </source>
</evidence>
<dbReference type="Pfam" id="PF12476">
    <property type="entry name" value="DUF3696"/>
    <property type="match status" value="1"/>
</dbReference>
<dbReference type="Gene3D" id="3.40.50.300">
    <property type="entry name" value="P-loop containing nucleotide triphosphate hydrolases"/>
    <property type="match status" value="2"/>
</dbReference>
<feature type="domain" description="ATPase AAA-type core" evidence="3">
    <location>
        <begin position="226"/>
        <end position="300"/>
    </location>
</feature>
<dbReference type="GO" id="GO:0005524">
    <property type="term" value="F:ATP binding"/>
    <property type="evidence" value="ECO:0007669"/>
    <property type="project" value="InterPro"/>
</dbReference>
<evidence type="ECO:0008006" key="6">
    <source>
        <dbReference type="Google" id="ProtNLM"/>
    </source>
</evidence>
<dbReference type="AlphaFoldDB" id="A0A2A4FF27"/>
<dbReference type="InterPro" id="IPR041685">
    <property type="entry name" value="AAA_GajA/Old/RecF-like"/>
</dbReference>
<evidence type="ECO:0000259" key="2">
    <source>
        <dbReference type="Pfam" id="PF13175"/>
    </source>
</evidence>
<dbReference type="Pfam" id="PF13304">
    <property type="entry name" value="AAA_21"/>
    <property type="match status" value="1"/>
</dbReference>